<reference evidence="2" key="1">
    <citation type="journal article" date="2013" name="Nat. Genet.">
        <title>The duck genome and transcriptome provide insight into an avian influenza virus reservoir species.</title>
        <authorList>
            <person name="Huang Y."/>
            <person name="Li Y."/>
            <person name="Burt D.W."/>
            <person name="Chen H."/>
            <person name="Zhang Y."/>
            <person name="Qian W."/>
            <person name="Kim H."/>
            <person name="Gan S."/>
            <person name="Zhao Y."/>
            <person name="Li J."/>
            <person name="Yi K."/>
            <person name="Feng H."/>
            <person name="Zhu P."/>
            <person name="Li B."/>
            <person name="Liu Q."/>
            <person name="Fairley S."/>
            <person name="Magor K.E."/>
            <person name="Du Z."/>
            <person name="Hu X."/>
            <person name="Goodman L."/>
            <person name="Tafer H."/>
            <person name="Vignal A."/>
            <person name="Lee T."/>
            <person name="Kim K.W."/>
            <person name="Sheng Z."/>
            <person name="An Y."/>
            <person name="Searle S."/>
            <person name="Herrero J."/>
            <person name="Groenen M.A."/>
            <person name="Crooijmans R.P."/>
            <person name="Faraut T."/>
            <person name="Cai Q."/>
            <person name="Webster R.G."/>
            <person name="Aldridge J.R."/>
            <person name="Warren W.C."/>
            <person name="Bartschat S."/>
            <person name="Kehr S."/>
            <person name="Marz M."/>
            <person name="Stadler P.F."/>
            <person name="Smith J."/>
            <person name="Kraus R.H."/>
            <person name="Zhao Y."/>
            <person name="Ren L."/>
            <person name="Fei J."/>
            <person name="Morisson M."/>
            <person name="Kaiser P."/>
            <person name="Griffin D.K."/>
            <person name="Rao M."/>
            <person name="Pitel F."/>
            <person name="Wang J."/>
            <person name="Li N."/>
        </authorList>
    </citation>
    <scope>NUCLEOTIDE SEQUENCE [LARGE SCALE GENOMIC DNA]</scope>
</reference>
<evidence type="ECO:0000313" key="1">
    <source>
        <dbReference type="EMBL" id="EOA97112.1"/>
    </source>
</evidence>
<gene>
    <name evidence="1" type="ORF">Anapl_17247</name>
</gene>
<proteinExistence type="predicted"/>
<protein>
    <submittedName>
        <fullName evidence="1">Copine-4</fullName>
    </submittedName>
</protein>
<evidence type="ECO:0000313" key="2">
    <source>
        <dbReference type="Proteomes" id="UP000296049"/>
    </source>
</evidence>
<dbReference type="EMBL" id="KB743773">
    <property type="protein sequence ID" value="EOA97112.1"/>
    <property type="molecule type" value="Genomic_DNA"/>
</dbReference>
<organism evidence="1 2">
    <name type="scientific">Anas platyrhynchos</name>
    <name type="common">Mallard</name>
    <name type="synonym">Anas boschas</name>
    <dbReference type="NCBI Taxonomy" id="8839"/>
    <lineage>
        <taxon>Eukaryota</taxon>
        <taxon>Metazoa</taxon>
        <taxon>Chordata</taxon>
        <taxon>Craniata</taxon>
        <taxon>Vertebrata</taxon>
        <taxon>Euteleostomi</taxon>
        <taxon>Archelosauria</taxon>
        <taxon>Archosauria</taxon>
        <taxon>Dinosauria</taxon>
        <taxon>Saurischia</taxon>
        <taxon>Theropoda</taxon>
        <taxon>Coelurosauria</taxon>
        <taxon>Aves</taxon>
        <taxon>Neognathae</taxon>
        <taxon>Galloanserae</taxon>
        <taxon>Anseriformes</taxon>
        <taxon>Anatidae</taxon>
        <taxon>Anatinae</taxon>
        <taxon>Anas</taxon>
    </lineage>
</organism>
<dbReference type="AlphaFoldDB" id="R0LA06"/>
<accession>R0LA06</accession>
<dbReference type="Proteomes" id="UP000296049">
    <property type="component" value="Unassembled WGS sequence"/>
</dbReference>
<keyword evidence="2" id="KW-1185">Reference proteome</keyword>
<sequence>MSNIYESAANTLGIFNSPCLTKVELRVACKGISDRDALSKPDPCVILKMQSHGQWFEVVADITLHKSFVSSIQQRKENKELITNMSCFGEITQLSYKCGEVCALSFLWTLLDQFLDPVQSGAVLTHHPAKQNKLKRGWKVAGAVWESRPSVGKFVDMFDIDCRELRHHCDTQLRKSHEIVNAALRAWFKSYTVVKTDLSPPKLIQVLAERDKAVTAGGFERPSGSCGAAGCLWFGFHFSSGCASLCASPAFPKPGSKEMPIRRHTE</sequence>
<name>R0LA06_ANAPL</name>